<accession>A0A445EUR4</accession>
<evidence type="ECO:0000313" key="1">
    <source>
        <dbReference type="EMBL" id="RYR79053.1"/>
    </source>
</evidence>
<dbReference type="STRING" id="3818.A0A445EUR4"/>
<evidence type="ECO:0000313" key="2">
    <source>
        <dbReference type="Proteomes" id="UP000289738"/>
    </source>
</evidence>
<dbReference type="AlphaFoldDB" id="A0A445EUR4"/>
<comment type="caution">
    <text evidence="1">The sequence shown here is derived from an EMBL/GenBank/DDBJ whole genome shotgun (WGS) entry which is preliminary data.</text>
</comment>
<sequence>MHHKVVKSNLADLGAERKKVGSGGYEYDQPLCPKPRRLSPSIPEFIKPIRCNKHSQPNNFNNGSGVLNMITEKGSDGKELACNVCLPSCYYGSPPRRTENPLIHDVEFLHQVELVAPLARAKLSDKFGFTSASPM</sequence>
<dbReference type="Gramene" id="arahy.Tifrunner.gnm2.ann2.Ah01g100800.1">
    <property type="protein sequence ID" value="arahy.Tifrunner.gnm2.ann2.Ah01g100800.1-CDS"/>
    <property type="gene ID" value="arahy.Tifrunner.gnm2.ann2.Ah01g100800"/>
</dbReference>
<protein>
    <submittedName>
        <fullName evidence="1">Uncharacterized protein</fullName>
    </submittedName>
</protein>
<reference evidence="1 2" key="1">
    <citation type="submission" date="2019-01" db="EMBL/GenBank/DDBJ databases">
        <title>Sequencing of cultivated peanut Arachis hypogaea provides insights into genome evolution and oil improvement.</title>
        <authorList>
            <person name="Chen X."/>
        </authorList>
    </citation>
    <scope>NUCLEOTIDE SEQUENCE [LARGE SCALE GENOMIC DNA]</scope>
    <source>
        <strain evidence="2">cv. Fuhuasheng</strain>
        <tissue evidence="1">Leaves</tissue>
    </source>
</reference>
<organism evidence="1 2">
    <name type="scientific">Arachis hypogaea</name>
    <name type="common">Peanut</name>
    <dbReference type="NCBI Taxonomy" id="3818"/>
    <lineage>
        <taxon>Eukaryota</taxon>
        <taxon>Viridiplantae</taxon>
        <taxon>Streptophyta</taxon>
        <taxon>Embryophyta</taxon>
        <taxon>Tracheophyta</taxon>
        <taxon>Spermatophyta</taxon>
        <taxon>Magnoliopsida</taxon>
        <taxon>eudicotyledons</taxon>
        <taxon>Gunneridae</taxon>
        <taxon>Pentapetalae</taxon>
        <taxon>rosids</taxon>
        <taxon>fabids</taxon>
        <taxon>Fabales</taxon>
        <taxon>Fabaceae</taxon>
        <taxon>Papilionoideae</taxon>
        <taxon>50 kb inversion clade</taxon>
        <taxon>dalbergioids sensu lato</taxon>
        <taxon>Dalbergieae</taxon>
        <taxon>Pterocarpus clade</taxon>
        <taxon>Arachis</taxon>
    </lineage>
</organism>
<dbReference type="PANTHER" id="PTHR33384:SF17">
    <property type="entry name" value="VQ DOMAIN-CONTAINING PROTEIN"/>
    <property type="match status" value="1"/>
</dbReference>
<proteinExistence type="predicted"/>
<gene>
    <name evidence="1" type="ORF">Ahy_A01g003922</name>
</gene>
<keyword evidence="2" id="KW-1185">Reference proteome</keyword>
<dbReference type="PANTHER" id="PTHR33384">
    <property type="entry name" value="EXPRESSED PROTEIN"/>
    <property type="match status" value="1"/>
</dbReference>
<name>A0A445EUR4_ARAHY</name>
<dbReference type="EMBL" id="SDMP01000001">
    <property type="protein sequence ID" value="RYR79053.1"/>
    <property type="molecule type" value="Genomic_DNA"/>
</dbReference>
<dbReference type="Proteomes" id="UP000289738">
    <property type="component" value="Chromosome A01"/>
</dbReference>